<keyword evidence="4" id="KW-1185">Reference proteome</keyword>
<dbReference type="KEGG" id="mbd:MEBOL_001385"/>
<keyword evidence="3" id="KW-0449">Lipoprotein</keyword>
<evidence type="ECO:0000313" key="4">
    <source>
        <dbReference type="Proteomes" id="UP000217289"/>
    </source>
</evidence>
<dbReference type="OrthoDB" id="5381790at2"/>
<accession>A0A250I9R0</accession>
<dbReference type="AlphaFoldDB" id="A0A250I9R0"/>
<organism evidence="3 4">
    <name type="scientific">Melittangium boletus DSM 14713</name>
    <dbReference type="NCBI Taxonomy" id="1294270"/>
    <lineage>
        <taxon>Bacteria</taxon>
        <taxon>Pseudomonadati</taxon>
        <taxon>Myxococcota</taxon>
        <taxon>Myxococcia</taxon>
        <taxon>Myxococcales</taxon>
        <taxon>Cystobacterineae</taxon>
        <taxon>Archangiaceae</taxon>
        <taxon>Melittangium</taxon>
    </lineage>
</organism>
<feature type="chain" id="PRO_5011992894" evidence="2">
    <location>
        <begin position="20"/>
        <end position="178"/>
    </location>
</feature>
<sequence length="178" mass="18792">MSRKRFWIATGGLATVLMACPARTPAPPVTPPPLQVPPGCEKSQTGTYHHADNPAFRYLGEDDGGTLTLAVTRAREQREAAPDAGTTVNIVLHRTPEGFVGNTQATTFTPGGIACPVLFPTEAVRCDDQGLTLRSVASTALDEDCRPAPQGPAPTWKEQRLLRGEPAQAPDAGTPDAP</sequence>
<evidence type="ECO:0000313" key="3">
    <source>
        <dbReference type="EMBL" id="ATB27940.1"/>
    </source>
</evidence>
<dbReference type="PROSITE" id="PS51257">
    <property type="entry name" value="PROKAR_LIPOPROTEIN"/>
    <property type="match status" value="1"/>
</dbReference>
<evidence type="ECO:0000256" key="2">
    <source>
        <dbReference type="SAM" id="SignalP"/>
    </source>
</evidence>
<feature type="region of interest" description="Disordered" evidence="1">
    <location>
        <begin position="142"/>
        <end position="178"/>
    </location>
</feature>
<gene>
    <name evidence="3" type="ORF">MEBOL_001385</name>
</gene>
<evidence type="ECO:0000256" key="1">
    <source>
        <dbReference type="SAM" id="MobiDB-lite"/>
    </source>
</evidence>
<keyword evidence="2" id="KW-0732">Signal</keyword>
<reference evidence="3 4" key="1">
    <citation type="submission" date="2017-06" db="EMBL/GenBank/DDBJ databases">
        <authorList>
            <person name="Kim H.J."/>
            <person name="Triplett B.A."/>
        </authorList>
    </citation>
    <scope>NUCLEOTIDE SEQUENCE [LARGE SCALE GENOMIC DNA]</scope>
    <source>
        <strain evidence="3 4">DSM 14713</strain>
    </source>
</reference>
<name>A0A250I9R0_9BACT</name>
<dbReference type="RefSeq" id="WP_095976675.1">
    <property type="nucleotide sequence ID" value="NZ_CP022163.1"/>
</dbReference>
<dbReference type="EMBL" id="CP022163">
    <property type="protein sequence ID" value="ATB27940.1"/>
    <property type="molecule type" value="Genomic_DNA"/>
</dbReference>
<feature type="signal peptide" evidence="2">
    <location>
        <begin position="1"/>
        <end position="19"/>
    </location>
</feature>
<proteinExistence type="predicted"/>
<protein>
    <submittedName>
        <fullName evidence="3">Lipoprotein</fullName>
    </submittedName>
</protein>
<dbReference type="Proteomes" id="UP000217289">
    <property type="component" value="Chromosome"/>
</dbReference>